<dbReference type="AlphaFoldDB" id="A0A1H3LJ42"/>
<gene>
    <name evidence="1" type="ORF">SAMN05444340_11351</name>
</gene>
<protein>
    <submittedName>
        <fullName evidence="1">Uncharacterized protein</fullName>
    </submittedName>
</protein>
<evidence type="ECO:0000313" key="1">
    <source>
        <dbReference type="EMBL" id="SDY64567.1"/>
    </source>
</evidence>
<dbReference type="EMBL" id="FNPF01000013">
    <property type="protein sequence ID" value="SDY64567.1"/>
    <property type="molecule type" value="Genomic_DNA"/>
</dbReference>
<keyword evidence="2" id="KW-1185">Reference proteome</keyword>
<dbReference type="Proteomes" id="UP000199286">
    <property type="component" value="Unassembled WGS sequence"/>
</dbReference>
<sequence length="30" mass="3462">MIARLRRALERLTPSDEATRILSDVKFPCC</sequence>
<name>A0A1H3LJ42_9RHOB</name>
<organism evidence="1 2">
    <name type="scientific">Citreimonas salinaria</name>
    <dbReference type="NCBI Taxonomy" id="321339"/>
    <lineage>
        <taxon>Bacteria</taxon>
        <taxon>Pseudomonadati</taxon>
        <taxon>Pseudomonadota</taxon>
        <taxon>Alphaproteobacteria</taxon>
        <taxon>Rhodobacterales</taxon>
        <taxon>Roseobacteraceae</taxon>
        <taxon>Citreimonas</taxon>
    </lineage>
</organism>
<proteinExistence type="predicted"/>
<accession>A0A1H3LJ42</accession>
<evidence type="ECO:0000313" key="2">
    <source>
        <dbReference type="Proteomes" id="UP000199286"/>
    </source>
</evidence>
<reference evidence="1 2" key="1">
    <citation type="submission" date="2016-10" db="EMBL/GenBank/DDBJ databases">
        <authorList>
            <person name="de Groot N.N."/>
        </authorList>
    </citation>
    <scope>NUCLEOTIDE SEQUENCE [LARGE SCALE GENOMIC DNA]</scope>
    <source>
        <strain evidence="1 2">DSM 26880</strain>
    </source>
</reference>